<evidence type="ECO:0000313" key="1">
    <source>
        <dbReference type="EMBL" id="QPC69103.1"/>
    </source>
</evidence>
<dbReference type="Proteomes" id="UP000663297">
    <property type="component" value="Chromosome 4"/>
</dbReference>
<evidence type="ECO:0000313" key="2">
    <source>
        <dbReference type="Proteomes" id="UP000663297"/>
    </source>
</evidence>
<dbReference type="PANTHER" id="PTHR33488:SF2">
    <property type="entry name" value="EARLY ENDOSOME ANTIGEN 1-LIKE"/>
    <property type="match status" value="1"/>
</dbReference>
<dbReference type="AlphaFoldDB" id="A0A7S8DI95"/>
<reference evidence="1" key="1">
    <citation type="submission" date="2020-11" db="EMBL/GenBank/DDBJ databases">
        <title>The chromosome-scale genome resource for two endophytic Fusarium species: F. culmorum and F. pseudograminearum.</title>
        <authorList>
            <person name="Yuan Z."/>
        </authorList>
    </citation>
    <scope>NUCLEOTIDE SEQUENCE</scope>
    <source>
        <strain evidence="1">Class2-1B</strain>
    </source>
</reference>
<dbReference type="PANTHER" id="PTHR33488">
    <property type="entry name" value="ZGC:162509"/>
    <property type="match status" value="1"/>
</dbReference>
<gene>
    <name evidence="1" type="ORF">HYE67_011334</name>
</gene>
<protein>
    <submittedName>
        <fullName evidence="1">Uncharacterized protein</fullName>
    </submittedName>
</protein>
<organism evidence="1 2">
    <name type="scientific">Fusarium culmorum</name>
    <dbReference type="NCBI Taxonomy" id="5516"/>
    <lineage>
        <taxon>Eukaryota</taxon>
        <taxon>Fungi</taxon>
        <taxon>Dikarya</taxon>
        <taxon>Ascomycota</taxon>
        <taxon>Pezizomycotina</taxon>
        <taxon>Sordariomycetes</taxon>
        <taxon>Hypocreomycetidae</taxon>
        <taxon>Hypocreales</taxon>
        <taxon>Nectriaceae</taxon>
        <taxon>Fusarium</taxon>
    </lineage>
</organism>
<sequence>MSVDHLDKVESAQQALLKKTHSGKVGAQFVQEVKESLLFQYNCNELLYATPTAITLMGACHVAAASPEAAAINLGDGVPTGGFKYLRVAGNPTLKACLVYVTNEGDKAFRITGSNMSAIAQTSSELVETVTRTAEIEASYANKDTNMLSKASEAMKEAFSKQERAFQAANEGVPPGWEPCGLAALSAIISAGPVLNAQALPAMINAANSMSAVQDLATLRFNDATPQTDPAYLAASLLKPFMTMLLAYLTSGEGNTPDWSKLSDHGLAWLLNNLRVQRESAKLGTSAPGTELNAAFEATVAIVEEMKKAVADEQKLSSAKTDQASIKKWQDVITQAKLTVTKLDATAKSFPGSSSNSPKMKDISVERRDNSAVAGAVTTATEKFVLDQKALETTQANYAKATEAATKIQQRLASIQTKLKGIQVASAPLERVHEILVDGIAILVELKVQISKITAFFKALSTFVNVIAETKIDSDFTRSGRGLLPPSDLNSETIYITVLQFKGYFDLLQMTYQMYTTVHVQYVSPGFDLLMELSRMARYAEEAGPKREQVNHFTDSAHKAINDIIDRKQQEISEGLRDRIEAVAEQIDMLPRIGVPMPAASTVQAIKTGGDVVQDAVKNNLTAGMRV</sequence>
<name>A0A7S8DI95_FUSCU</name>
<proteinExistence type="predicted"/>
<dbReference type="EMBL" id="CP064750">
    <property type="protein sequence ID" value="QPC69103.1"/>
    <property type="molecule type" value="Genomic_DNA"/>
</dbReference>
<accession>A0A7S8DI95</accession>